<evidence type="ECO:0000259" key="2">
    <source>
        <dbReference type="Pfam" id="PF24883"/>
    </source>
</evidence>
<dbReference type="Pfam" id="PF24883">
    <property type="entry name" value="NPHP3_N"/>
    <property type="match status" value="1"/>
</dbReference>
<evidence type="ECO:0000313" key="3">
    <source>
        <dbReference type="EMBL" id="TDL23253.1"/>
    </source>
</evidence>
<proteinExistence type="predicted"/>
<dbReference type="VEuPathDB" id="FungiDB:BD410DRAFT_897705"/>
<name>A0A4Y7Q6H8_9AGAM</name>
<dbReference type="Gene3D" id="3.40.50.300">
    <property type="entry name" value="P-loop containing nucleotide triphosphate hydrolases"/>
    <property type="match status" value="1"/>
</dbReference>
<keyword evidence="4" id="KW-1185">Reference proteome</keyword>
<dbReference type="AlphaFoldDB" id="A0A4Y7Q6H8"/>
<feature type="domain" description="Nephrocystin 3-like N-terminal" evidence="2">
    <location>
        <begin position="197"/>
        <end position="358"/>
    </location>
</feature>
<evidence type="ECO:0000313" key="4">
    <source>
        <dbReference type="Proteomes" id="UP000294933"/>
    </source>
</evidence>
<dbReference type="EMBL" id="ML170171">
    <property type="protein sequence ID" value="TDL23253.1"/>
    <property type="molecule type" value="Genomic_DNA"/>
</dbReference>
<dbReference type="PANTHER" id="PTHR10039">
    <property type="entry name" value="AMELOGENIN"/>
    <property type="match status" value="1"/>
</dbReference>
<feature type="non-terminal residue" evidence="3">
    <location>
        <position position="443"/>
    </location>
</feature>
<reference evidence="3 4" key="1">
    <citation type="submission" date="2018-06" db="EMBL/GenBank/DDBJ databases">
        <title>A transcriptomic atlas of mushroom development highlights an independent origin of complex multicellularity.</title>
        <authorList>
            <consortium name="DOE Joint Genome Institute"/>
            <person name="Krizsan K."/>
            <person name="Almasi E."/>
            <person name="Merenyi Z."/>
            <person name="Sahu N."/>
            <person name="Viragh M."/>
            <person name="Koszo T."/>
            <person name="Mondo S."/>
            <person name="Kiss B."/>
            <person name="Balint B."/>
            <person name="Kues U."/>
            <person name="Barry K."/>
            <person name="Hegedus J.C."/>
            <person name="Henrissat B."/>
            <person name="Johnson J."/>
            <person name="Lipzen A."/>
            <person name="Ohm R."/>
            <person name="Nagy I."/>
            <person name="Pangilinan J."/>
            <person name="Yan J."/>
            <person name="Xiong Y."/>
            <person name="Grigoriev I.V."/>
            <person name="Hibbett D.S."/>
            <person name="Nagy L.G."/>
        </authorList>
    </citation>
    <scope>NUCLEOTIDE SEQUENCE [LARGE SCALE GENOMIC DNA]</scope>
    <source>
        <strain evidence="3 4">SZMC22713</strain>
    </source>
</reference>
<accession>A0A4Y7Q6H8</accession>
<dbReference type="PANTHER" id="PTHR10039:SF14">
    <property type="entry name" value="NACHT DOMAIN-CONTAINING PROTEIN"/>
    <property type="match status" value="1"/>
</dbReference>
<organism evidence="3 4">
    <name type="scientific">Rickenella mellea</name>
    <dbReference type="NCBI Taxonomy" id="50990"/>
    <lineage>
        <taxon>Eukaryota</taxon>
        <taxon>Fungi</taxon>
        <taxon>Dikarya</taxon>
        <taxon>Basidiomycota</taxon>
        <taxon>Agaricomycotina</taxon>
        <taxon>Agaricomycetes</taxon>
        <taxon>Hymenochaetales</taxon>
        <taxon>Rickenellaceae</taxon>
        <taxon>Rickenella</taxon>
    </lineage>
</organism>
<dbReference type="InterPro" id="IPR027417">
    <property type="entry name" value="P-loop_NTPase"/>
</dbReference>
<keyword evidence="1" id="KW-0677">Repeat</keyword>
<dbReference type="OrthoDB" id="5106486at2759"/>
<gene>
    <name evidence="3" type="ORF">BD410DRAFT_897705</name>
</gene>
<dbReference type="InterPro" id="IPR056884">
    <property type="entry name" value="NPHP3-like_N"/>
</dbReference>
<protein>
    <recommendedName>
        <fullName evidence="2">Nephrocystin 3-like N-terminal domain-containing protein</fullName>
    </recommendedName>
</protein>
<dbReference type="Gene3D" id="2.80.10.50">
    <property type="match status" value="1"/>
</dbReference>
<dbReference type="SUPFAM" id="SSF52540">
    <property type="entry name" value="P-loop containing nucleoside triphosphate hydrolases"/>
    <property type="match status" value="1"/>
</dbReference>
<sequence length="443" mass="50166">MRLADGVYRIKNARTENYVTLLSKFSDLVSSEQVDRNCKEEEWRIEFSDTNEKCTIQNRSLGTFAGPDLKRPHVRGTETKHVWNIKKVDGNYAIHTGTGAKSWCFENDRLNSQVFLREEPPESTYYQWRFEGTGIIEKLPLDVETVRVIRQRRVSHDKLEWEELTKFLSEKLPRVPGATFMHERACLAGTRATLLKTISEWTMASDSLYLLTAPAGAGKSTIAHTVASQAQTKGILGGSFFLHRDFNDRREPHLVINSLAFQLAHFDLEIAKNIRRALTRDPDLPSSSSIHNKFFGLIVNPVKNASDVKGPILLVIDDLDALVNGNATHSNTRQTFLTCIASLEPELPSTLKIFMTSRPEADITLELASFWQCSLGLYTKETQDDLKKYAIRSEAICELVRKAGGLFIWIQTVYLFVMQRDASTRLTVVLSSQPLVDIENEPD</sequence>
<dbReference type="STRING" id="50990.A0A4Y7Q6H8"/>
<dbReference type="Proteomes" id="UP000294933">
    <property type="component" value="Unassembled WGS sequence"/>
</dbReference>
<evidence type="ECO:0000256" key="1">
    <source>
        <dbReference type="ARBA" id="ARBA00022737"/>
    </source>
</evidence>